<sequence length="277" mass="30707">MRRLMPLVLVAVLAACAGHGVRPQAGVESDVRTSRDLSDIAPVLAENGRRRTLLVLDIDDTLLTSTRFFGSDAWYDWQDKGLAKDDPAKLPCLFDIISLNYETGSQRPTQPDGPALVNALQGDRMLLTSRNPLSRGGTLRTLDDAGYALPPALPNAANGISWDFRKADGARMSRVVYDQGLFMTTGQDKGLVLLDLLRRLGLRYDRVVLVDDGRKNIDNMQAALRDAGIDYVGLHYLRVDKTVDEADAKAGWQAWRQLLATTYPQRLEAFDNKKCAY</sequence>
<name>A0A7G9SSS3_9GAMM</name>
<dbReference type="SUPFAM" id="SSF56784">
    <property type="entry name" value="HAD-like"/>
    <property type="match status" value="1"/>
</dbReference>
<dbReference type="EMBL" id="CP060719">
    <property type="protein sequence ID" value="QNN70898.1"/>
    <property type="molecule type" value="Genomic_DNA"/>
</dbReference>
<dbReference type="Proteomes" id="UP000515804">
    <property type="component" value="Chromosome"/>
</dbReference>
<dbReference type="RefSeq" id="WP_187553413.1">
    <property type="nucleotide sequence ID" value="NZ_BMZL01000001.1"/>
</dbReference>
<dbReference type="PROSITE" id="PS51257">
    <property type="entry name" value="PROKAR_LIPOPROTEIN"/>
    <property type="match status" value="1"/>
</dbReference>
<keyword evidence="1 2" id="KW-0732">Signal</keyword>
<dbReference type="InterPro" id="IPR036412">
    <property type="entry name" value="HAD-like_sf"/>
</dbReference>
<reference evidence="3 4" key="1">
    <citation type="submission" date="2020-08" db="EMBL/GenBank/DDBJ databases">
        <title>Genome sequence of Thermomonas carbonis KCTC 42013T.</title>
        <authorList>
            <person name="Hyun D.-W."/>
            <person name="Bae J.-W."/>
        </authorList>
    </citation>
    <scope>NUCLEOTIDE SEQUENCE [LARGE SCALE GENOMIC DNA]</scope>
    <source>
        <strain evidence="3 4">KCTC 42013</strain>
    </source>
</reference>
<dbReference type="KEGG" id="tcn:H9L16_04760"/>
<gene>
    <name evidence="3" type="ORF">H9L16_04760</name>
</gene>
<dbReference type="InterPro" id="IPR022565">
    <property type="entry name" value="DUF2608"/>
</dbReference>
<feature type="chain" id="PRO_5028839017" evidence="2">
    <location>
        <begin position="18"/>
        <end position="277"/>
    </location>
</feature>
<evidence type="ECO:0000313" key="4">
    <source>
        <dbReference type="Proteomes" id="UP000515804"/>
    </source>
</evidence>
<evidence type="ECO:0000313" key="3">
    <source>
        <dbReference type="EMBL" id="QNN70898.1"/>
    </source>
</evidence>
<accession>A0A7G9SSS3</accession>
<keyword evidence="4" id="KW-1185">Reference proteome</keyword>
<evidence type="ECO:0000256" key="2">
    <source>
        <dbReference type="SAM" id="SignalP"/>
    </source>
</evidence>
<protein>
    <submittedName>
        <fullName evidence="3">DUF2608 domain-containing protein</fullName>
    </submittedName>
</protein>
<feature type="signal peptide" evidence="2">
    <location>
        <begin position="1"/>
        <end position="17"/>
    </location>
</feature>
<evidence type="ECO:0000256" key="1">
    <source>
        <dbReference type="ARBA" id="ARBA00022729"/>
    </source>
</evidence>
<proteinExistence type="predicted"/>
<organism evidence="3 4">
    <name type="scientific">Thermomonas carbonis</name>
    <dbReference type="NCBI Taxonomy" id="1463158"/>
    <lineage>
        <taxon>Bacteria</taxon>
        <taxon>Pseudomonadati</taxon>
        <taxon>Pseudomonadota</taxon>
        <taxon>Gammaproteobacteria</taxon>
        <taxon>Lysobacterales</taxon>
        <taxon>Lysobacteraceae</taxon>
        <taxon>Thermomonas</taxon>
    </lineage>
</organism>
<dbReference type="AlphaFoldDB" id="A0A7G9SSS3"/>
<dbReference type="Pfam" id="PF11019">
    <property type="entry name" value="DUF2608"/>
    <property type="match status" value="1"/>
</dbReference>